<dbReference type="EMBL" id="LN614828">
    <property type="protein sequence ID" value="CEG59256.1"/>
    <property type="molecule type" value="Genomic_DNA"/>
</dbReference>
<dbReference type="RefSeq" id="WP_052674072.1">
    <property type="nucleotide sequence ID" value="NZ_LN614828.1"/>
</dbReference>
<dbReference type="Pfam" id="PF13698">
    <property type="entry name" value="DUF4156"/>
    <property type="match status" value="1"/>
</dbReference>
<dbReference type="KEGG" id="lfa:LFA_pA0155"/>
<proteinExistence type="predicted"/>
<dbReference type="AlphaFoldDB" id="A0A098GCQ8"/>
<protein>
    <submittedName>
        <fullName evidence="1">Outer membrane lipoprotein</fullName>
    </submittedName>
</protein>
<accession>A0A098GCQ8</accession>
<keyword evidence="1" id="KW-0449">Lipoprotein</keyword>
<geneLocation type="plasmid" evidence="2">
    <name>LLAP10_pA</name>
</geneLocation>
<keyword evidence="2" id="KW-1185">Reference proteome</keyword>
<dbReference type="Proteomes" id="UP000032430">
    <property type="component" value="Plasmid II"/>
</dbReference>
<gene>
    <name evidence="1" type="ORF">LFA_pA0155</name>
</gene>
<dbReference type="InterPro" id="IPR025294">
    <property type="entry name" value="DUF4156"/>
</dbReference>
<sequence>MNKMILSMIMFFIMSSIVGCMPRSLAPGAKNITIIYDQNTRILTGCKFLGKISGKDIHGKKLQFTWGLEKNLKIDDVNFLKNEGKKLNANVVVFEKHQTLIKRYQTFAPNRHTDISIDSIEGSAYRCPSQMMPSIKHFNAINYSIYENPVLIKGN</sequence>
<dbReference type="PROSITE" id="PS51257">
    <property type="entry name" value="PROKAR_LIPOPROTEIN"/>
    <property type="match status" value="1"/>
</dbReference>
<keyword evidence="1" id="KW-0614">Plasmid</keyword>
<evidence type="ECO:0000313" key="1">
    <source>
        <dbReference type="EMBL" id="CEG59256.1"/>
    </source>
</evidence>
<name>A0A098GCQ8_9GAMM</name>
<reference evidence="2" key="1">
    <citation type="submission" date="2014-09" db="EMBL/GenBank/DDBJ databases">
        <authorList>
            <person name="Gomez-Valero L."/>
        </authorList>
    </citation>
    <scope>NUCLEOTIDE SEQUENCE [LARGE SCALE GENOMIC DNA]</scope>
    <source>
        <strain evidence="2">ATCC700992</strain>
        <plasmid evidence="2">LLAP10_pA</plasmid>
    </source>
</reference>
<organism evidence="1 2">
    <name type="scientific">Legionella fallonii LLAP-10</name>
    <dbReference type="NCBI Taxonomy" id="1212491"/>
    <lineage>
        <taxon>Bacteria</taxon>
        <taxon>Pseudomonadati</taxon>
        <taxon>Pseudomonadota</taxon>
        <taxon>Gammaproteobacteria</taxon>
        <taxon>Legionellales</taxon>
        <taxon>Legionellaceae</taxon>
        <taxon>Legionella</taxon>
    </lineage>
</organism>
<evidence type="ECO:0000313" key="2">
    <source>
        <dbReference type="Proteomes" id="UP000032430"/>
    </source>
</evidence>
<dbReference type="HOGENOM" id="CLU_1693303_0_0_6"/>